<keyword evidence="2" id="KW-0805">Transcription regulation</keyword>
<evidence type="ECO:0000256" key="1">
    <source>
        <dbReference type="ARBA" id="ARBA00022553"/>
    </source>
</evidence>
<reference evidence="8 9" key="1">
    <citation type="journal article" date="2019" name="Commun. Biol.">
        <title>The bagworm genome reveals a unique fibroin gene that provides high tensile strength.</title>
        <authorList>
            <person name="Kono N."/>
            <person name="Nakamura H."/>
            <person name="Ohtoshi R."/>
            <person name="Tomita M."/>
            <person name="Numata K."/>
            <person name="Arakawa K."/>
        </authorList>
    </citation>
    <scope>NUCLEOTIDE SEQUENCE [LARGE SCALE GENOMIC DNA]</scope>
</reference>
<dbReference type="OrthoDB" id="10051111at2759"/>
<sequence length="739" mass="80297">MLRGGGGIVASLLYQLINKCWESHRVPSDWCKAVIVPLYQGEGLRQGCVASLWLFNLFLVSLYDLKEYECGLRLADCQMPPVRRRLSNPCAVCVRAAGDGHGVERGESMTECNIFIEGEKVEQVKESNKAGSSDNILGAITASSPGGSKVFQPTGGAFKSTHADPGDNHWQWTAFASVNKSMPNQVPNSPQVLSQSIAATTQSITNSVQGINLGTPNLTNQTLDSTIASMVNTSSTSSTVQVISSSHHVTAPKSSPPTMASTNQNTQTSNTAALSNALLKSVTLVKRNGNENATGPVTFSLVSDASGNLMIKTSQTDNTTAGDTLTTQQLQYVKLQSLYVPISTAGRWLPAYGLRHGTGERGERAERGRSQEPSLPHPSRGLRALTFRGSHTSGGDYHLCALYLCVGCRQWENPAEETRPFPLAPTPAQLGRAPLQKRLSRGVSSGSTGSNDAVPQRTDGAPQDSDPVSPKHTSSELLHSPTLKKSLFKKGNEDGRDKVLETVNFEQKFSTLPQFKPDTCSPSAVVVPGSPQLYLRKKHNKHGIEDESLVLTPLNDTETLNGNSMPTPNSYGTPHTTTKLVGNTFFGPDFNLETFRVSESMEDMSPRTPCSASATNGGARGEAGHRRVLEQRRQLVLRLFQDHGMFPTTQATTSFQATHKDIFPTKTSLQLKIREVRQKLMAQSNLTPHSDINTPTSMCKIYFFECEFASRDSSPATELDGQLAIRFHALHRCRPSRIE</sequence>
<evidence type="ECO:0000259" key="7">
    <source>
        <dbReference type="Pfam" id="PF25981"/>
    </source>
</evidence>
<feature type="region of interest" description="Disordered" evidence="6">
    <location>
        <begin position="419"/>
        <end position="490"/>
    </location>
</feature>
<comment type="caution">
    <text evidence="8">The sequence shown here is derived from an EMBL/GenBank/DDBJ whole genome shotgun (WGS) entry which is preliminary data.</text>
</comment>
<keyword evidence="5" id="KW-0539">Nucleus</keyword>
<dbReference type="EMBL" id="BGZK01000003">
    <property type="protein sequence ID" value="GBO99404.1"/>
    <property type="molecule type" value="Genomic_DNA"/>
</dbReference>
<keyword evidence="1" id="KW-0597">Phosphoprotein</keyword>
<feature type="domain" description="Protein capicua homolog-like C-terminal tri-helical" evidence="7">
    <location>
        <begin position="627"/>
        <end position="681"/>
    </location>
</feature>
<dbReference type="GO" id="GO:0005634">
    <property type="term" value="C:nucleus"/>
    <property type="evidence" value="ECO:0007669"/>
    <property type="project" value="TreeGrafter"/>
</dbReference>
<gene>
    <name evidence="8" type="primary">cic</name>
    <name evidence="8" type="ORF">EVAR_615_1</name>
</gene>
<protein>
    <submittedName>
        <fullName evidence="8">Transcription factor capicua</fullName>
    </submittedName>
</protein>
<evidence type="ECO:0000256" key="2">
    <source>
        <dbReference type="ARBA" id="ARBA00023015"/>
    </source>
</evidence>
<evidence type="ECO:0000256" key="3">
    <source>
        <dbReference type="ARBA" id="ARBA00023125"/>
    </source>
</evidence>
<feature type="region of interest" description="Disordered" evidence="6">
    <location>
        <begin position="248"/>
        <end position="268"/>
    </location>
</feature>
<evidence type="ECO:0000256" key="6">
    <source>
        <dbReference type="SAM" id="MobiDB-lite"/>
    </source>
</evidence>
<dbReference type="GO" id="GO:0000977">
    <property type="term" value="F:RNA polymerase II transcription regulatory region sequence-specific DNA binding"/>
    <property type="evidence" value="ECO:0007669"/>
    <property type="project" value="TreeGrafter"/>
</dbReference>
<feature type="compositionally biased region" description="Polar residues" evidence="6">
    <location>
        <begin position="442"/>
        <end position="453"/>
    </location>
</feature>
<dbReference type="Proteomes" id="UP000299102">
    <property type="component" value="Unassembled WGS sequence"/>
</dbReference>
<evidence type="ECO:0000256" key="4">
    <source>
        <dbReference type="ARBA" id="ARBA00023163"/>
    </source>
</evidence>
<dbReference type="GO" id="GO:0000981">
    <property type="term" value="F:DNA-binding transcription factor activity, RNA polymerase II-specific"/>
    <property type="evidence" value="ECO:0007669"/>
    <property type="project" value="TreeGrafter"/>
</dbReference>
<accession>A0A4C1SBB8</accession>
<keyword evidence="9" id="KW-1185">Reference proteome</keyword>
<dbReference type="PANTHER" id="PTHR13059:SF13">
    <property type="entry name" value="PROTEIN CAPICUA HOMOLOG"/>
    <property type="match status" value="1"/>
</dbReference>
<organism evidence="8 9">
    <name type="scientific">Eumeta variegata</name>
    <name type="common">Bagworm moth</name>
    <name type="synonym">Eumeta japonica</name>
    <dbReference type="NCBI Taxonomy" id="151549"/>
    <lineage>
        <taxon>Eukaryota</taxon>
        <taxon>Metazoa</taxon>
        <taxon>Ecdysozoa</taxon>
        <taxon>Arthropoda</taxon>
        <taxon>Hexapoda</taxon>
        <taxon>Insecta</taxon>
        <taxon>Pterygota</taxon>
        <taxon>Neoptera</taxon>
        <taxon>Endopterygota</taxon>
        <taxon>Lepidoptera</taxon>
        <taxon>Glossata</taxon>
        <taxon>Ditrysia</taxon>
        <taxon>Tineoidea</taxon>
        <taxon>Psychidae</taxon>
        <taxon>Oiketicinae</taxon>
        <taxon>Eumeta</taxon>
    </lineage>
</organism>
<keyword evidence="4" id="KW-0804">Transcription</keyword>
<dbReference type="InterPro" id="IPR058606">
    <property type="entry name" value="HTH_Cic_C"/>
</dbReference>
<dbReference type="InterPro" id="IPR052412">
    <property type="entry name" value="CC-Dev_Transcription_Reg"/>
</dbReference>
<evidence type="ECO:0000256" key="5">
    <source>
        <dbReference type="ARBA" id="ARBA00023242"/>
    </source>
</evidence>
<name>A0A4C1SBB8_EUMVA</name>
<feature type="region of interest" description="Disordered" evidence="6">
    <location>
        <begin position="602"/>
        <end position="625"/>
    </location>
</feature>
<evidence type="ECO:0000313" key="8">
    <source>
        <dbReference type="EMBL" id="GBO99404.1"/>
    </source>
</evidence>
<keyword evidence="3" id="KW-0238">DNA-binding</keyword>
<dbReference type="STRING" id="151549.A0A4C1SBB8"/>
<feature type="region of interest" description="Disordered" evidence="6">
    <location>
        <begin position="358"/>
        <end position="382"/>
    </location>
</feature>
<dbReference type="Pfam" id="PF25981">
    <property type="entry name" value="HTH_Cic_C"/>
    <property type="match status" value="1"/>
</dbReference>
<evidence type="ECO:0000313" key="9">
    <source>
        <dbReference type="Proteomes" id="UP000299102"/>
    </source>
</evidence>
<feature type="compositionally biased region" description="Basic and acidic residues" evidence="6">
    <location>
        <begin position="358"/>
        <end position="370"/>
    </location>
</feature>
<proteinExistence type="predicted"/>
<dbReference type="AlphaFoldDB" id="A0A4C1SBB8"/>
<dbReference type="PANTHER" id="PTHR13059">
    <property type="entry name" value="HMG-BOX TRANSCRIPTION FACTOR BBX"/>
    <property type="match status" value="1"/>
</dbReference>